<dbReference type="InterPro" id="IPR008965">
    <property type="entry name" value="CBM2/CBM3_carb-bd_dom_sf"/>
</dbReference>
<organism evidence="3 4">
    <name type="scientific">Candidatus Magnetoglobus multicellularis str. Araruama</name>
    <dbReference type="NCBI Taxonomy" id="890399"/>
    <lineage>
        <taxon>Bacteria</taxon>
        <taxon>Pseudomonadati</taxon>
        <taxon>Thermodesulfobacteriota</taxon>
        <taxon>Desulfobacteria</taxon>
        <taxon>Desulfobacterales</taxon>
        <taxon>Desulfobacteraceae</taxon>
        <taxon>Candidatus Magnetoglobus</taxon>
    </lineage>
</organism>
<name>A0A1V1NV77_9BACT</name>
<dbReference type="Proteomes" id="UP000189670">
    <property type="component" value="Unassembled WGS sequence"/>
</dbReference>
<feature type="signal peptide" evidence="1">
    <location>
        <begin position="1"/>
        <end position="26"/>
    </location>
</feature>
<feature type="domain" description="Cohesin" evidence="2">
    <location>
        <begin position="45"/>
        <end position="158"/>
    </location>
</feature>
<dbReference type="Pfam" id="PF00963">
    <property type="entry name" value="Cohesin"/>
    <property type="match status" value="1"/>
</dbReference>
<accession>A0A1V1NV77</accession>
<evidence type="ECO:0000256" key="1">
    <source>
        <dbReference type="SAM" id="SignalP"/>
    </source>
</evidence>
<dbReference type="AlphaFoldDB" id="A0A1V1NV77"/>
<dbReference type="InterPro" id="IPR002102">
    <property type="entry name" value="Cohesin_dom"/>
</dbReference>
<evidence type="ECO:0000313" key="3">
    <source>
        <dbReference type="EMBL" id="ETR66507.1"/>
    </source>
</evidence>
<keyword evidence="1" id="KW-0732">Signal</keyword>
<dbReference type="SUPFAM" id="SSF49899">
    <property type="entry name" value="Concanavalin A-like lectins/glucanases"/>
    <property type="match status" value="1"/>
</dbReference>
<dbReference type="GO" id="GO:0030246">
    <property type="term" value="F:carbohydrate binding"/>
    <property type="evidence" value="ECO:0007669"/>
    <property type="project" value="InterPro"/>
</dbReference>
<dbReference type="EMBL" id="ATBP01001939">
    <property type="protein sequence ID" value="ETR66507.1"/>
    <property type="molecule type" value="Genomic_DNA"/>
</dbReference>
<gene>
    <name evidence="3" type="ORF">OMM_12710</name>
</gene>
<dbReference type="InterPro" id="IPR013320">
    <property type="entry name" value="ConA-like_dom_sf"/>
</dbReference>
<evidence type="ECO:0000259" key="2">
    <source>
        <dbReference type="Pfam" id="PF00963"/>
    </source>
</evidence>
<feature type="non-terminal residue" evidence="3">
    <location>
        <position position="323"/>
    </location>
</feature>
<evidence type="ECO:0000313" key="4">
    <source>
        <dbReference type="Proteomes" id="UP000189670"/>
    </source>
</evidence>
<dbReference type="GO" id="GO:0000272">
    <property type="term" value="P:polysaccharide catabolic process"/>
    <property type="evidence" value="ECO:0007669"/>
    <property type="project" value="InterPro"/>
</dbReference>
<protein>
    <recommendedName>
        <fullName evidence="2">Cohesin domain-containing protein</fullName>
    </recommendedName>
</protein>
<dbReference type="Gene3D" id="2.60.120.200">
    <property type="match status" value="1"/>
</dbReference>
<reference evidence="4" key="1">
    <citation type="submission" date="2012-11" db="EMBL/GenBank/DDBJ databases">
        <authorList>
            <person name="Lucero-Rivera Y.E."/>
            <person name="Tovar-Ramirez D."/>
        </authorList>
    </citation>
    <scope>NUCLEOTIDE SEQUENCE [LARGE SCALE GENOMIC DNA]</scope>
    <source>
        <strain evidence="4">Araruama</strain>
    </source>
</reference>
<dbReference type="Gene3D" id="2.60.40.680">
    <property type="match status" value="1"/>
</dbReference>
<comment type="caution">
    <text evidence="3">The sequence shown here is derived from an EMBL/GenBank/DDBJ whole genome shotgun (WGS) entry which is preliminary data.</text>
</comment>
<sequence>MKNKRFAKYALLFVLTFLISAVNVYRADAVNTYELPASTTQSQTQPVSIPLTLNNLSNAEIRGIDLSICYDPNVLTATGVSLTGTVLENQNYLTAFNTHNPGIIYAVIASSADIYTGTGHLLNLEFTVIGVSGDTTDITISNAEFNNLTTTVTNGSFTVVPCETIFAGSAEIAAHAIDFTYTVSANVSVALTITSSDPSLIDNSSISVNGSGSNYSTFVTNANTDQAISVEYTPVANAHGRVTLTVTASANGDVSTQTYAVIVSPPGAGNALTFDGTDDIVEVPASSLYETDYSTFELWVKPQDNVNEASILIGLRTETNNCR</sequence>
<proteinExistence type="predicted"/>
<dbReference type="SUPFAM" id="SSF49384">
    <property type="entry name" value="Carbohydrate-binding domain"/>
    <property type="match status" value="1"/>
</dbReference>
<feature type="chain" id="PRO_5010690093" description="Cohesin domain-containing protein" evidence="1">
    <location>
        <begin position="27"/>
        <end position="323"/>
    </location>
</feature>